<keyword evidence="3" id="KW-1185">Reference proteome</keyword>
<dbReference type="InterPro" id="IPR000073">
    <property type="entry name" value="AB_hydrolase_1"/>
</dbReference>
<evidence type="ECO:0000313" key="3">
    <source>
        <dbReference type="Proteomes" id="UP001210211"/>
    </source>
</evidence>
<reference evidence="2 3" key="1">
    <citation type="journal article" date="2022" name="Cell">
        <title>Repeat-based holocentromeres influence genome architecture and karyotype evolution.</title>
        <authorList>
            <person name="Hofstatter P.G."/>
            <person name="Thangavel G."/>
            <person name="Lux T."/>
            <person name="Neumann P."/>
            <person name="Vondrak T."/>
            <person name="Novak P."/>
            <person name="Zhang M."/>
            <person name="Costa L."/>
            <person name="Castellani M."/>
            <person name="Scott A."/>
            <person name="Toegelov H."/>
            <person name="Fuchs J."/>
            <person name="Mata-Sucre Y."/>
            <person name="Dias Y."/>
            <person name="Vanzela A.L.L."/>
            <person name="Huettel B."/>
            <person name="Almeida C.C.S."/>
            <person name="Simkova H."/>
            <person name="Souza G."/>
            <person name="Pedrosa-Harand A."/>
            <person name="Macas J."/>
            <person name="Mayer K.F.X."/>
            <person name="Houben A."/>
            <person name="Marques A."/>
        </authorList>
    </citation>
    <scope>NUCLEOTIDE SEQUENCE [LARGE SCALE GENOMIC DNA]</scope>
    <source>
        <strain evidence="2">RhyTen1mFocal</strain>
    </source>
</reference>
<gene>
    <name evidence="2" type="ORF">LUZ61_015778</name>
</gene>
<comment type="caution">
    <text evidence="2">The sequence shown here is derived from an EMBL/GenBank/DDBJ whole genome shotgun (WGS) entry which is preliminary data.</text>
</comment>
<dbReference type="InterPro" id="IPR029058">
    <property type="entry name" value="AB_hydrolase_fold"/>
</dbReference>
<dbReference type="AlphaFoldDB" id="A0AAD6EJ96"/>
<dbReference type="PANTHER" id="PTHR11614">
    <property type="entry name" value="PHOSPHOLIPASE-RELATED"/>
    <property type="match status" value="1"/>
</dbReference>
<accession>A0AAD6EJ96</accession>
<dbReference type="PRINTS" id="PR00111">
    <property type="entry name" value="ABHYDROLASE"/>
</dbReference>
<proteinExistence type="predicted"/>
<organism evidence="2 3">
    <name type="scientific">Rhynchospora tenuis</name>
    <dbReference type="NCBI Taxonomy" id="198213"/>
    <lineage>
        <taxon>Eukaryota</taxon>
        <taxon>Viridiplantae</taxon>
        <taxon>Streptophyta</taxon>
        <taxon>Embryophyta</taxon>
        <taxon>Tracheophyta</taxon>
        <taxon>Spermatophyta</taxon>
        <taxon>Magnoliopsida</taxon>
        <taxon>Liliopsida</taxon>
        <taxon>Poales</taxon>
        <taxon>Cyperaceae</taxon>
        <taxon>Cyperoideae</taxon>
        <taxon>Rhynchosporeae</taxon>
        <taxon>Rhynchospora</taxon>
    </lineage>
</organism>
<dbReference type="Proteomes" id="UP001210211">
    <property type="component" value="Unassembled WGS sequence"/>
</dbReference>
<dbReference type="Gene3D" id="3.40.50.1820">
    <property type="entry name" value="alpha/beta hydrolase"/>
    <property type="match status" value="1"/>
</dbReference>
<evidence type="ECO:0000259" key="1">
    <source>
        <dbReference type="Pfam" id="PF12146"/>
    </source>
</evidence>
<dbReference type="EMBL" id="JAMRDG010000002">
    <property type="protein sequence ID" value="KAJ3686614.1"/>
    <property type="molecule type" value="Genomic_DNA"/>
</dbReference>
<dbReference type="SUPFAM" id="SSF53474">
    <property type="entry name" value="alpha/beta-Hydrolases"/>
    <property type="match status" value="1"/>
</dbReference>
<evidence type="ECO:0000313" key="2">
    <source>
        <dbReference type="EMBL" id="KAJ3686614.1"/>
    </source>
</evidence>
<name>A0AAD6EJ96_9POAL</name>
<feature type="domain" description="Serine aminopeptidase S33" evidence="1">
    <location>
        <begin position="60"/>
        <end position="293"/>
    </location>
</feature>
<sequence>MSSPAPSAPRFFWGDQPEEAEYYASRGVKNHQSLFQSPYGRIFTQSFHPIDCKTGEHVPIKGVVFMTHGYGADTGWLFQNTAITYATWGYAVYYADLLGHGRSDGIPGYIGDFEAVAGASLSFFLLVRKDPVYADLPAFLFGESMGGAVTLLMYLRSPPDTWTGVILSAPLLIMLEDRKPSKLRLFLFGLAETWQAMPSNKVRNLFRDPKRVSIICANPRLYTGTMRAGTVREFVRICEYLQGSFTTIRVPFLTVHGTADGITAPEGSKMLYEKAQSKDKSLILYEGFYHSLIQGESEENRERVLGDMRQWIDERVKRYGCGTSKKVKAEEVGVATVSVCDK</sequence>
<dbReference type="Pfam" id="PF12146">
    <property type="entry name" value="Hydrolase_4"/>
    <property type="match status" value="1"/>
</dbReference>
<dbReference type="InterPro" id="IPR051044">
    <property type="entry name" value="MAG_DAG_Lipase"/>
</dbReference>
<protein>
    <recommendedName>
        <fullName evidence="1">Serine aminopeptidase S33 domain-containing protein</fullName>
    </recommendedName>
</protein>
<dbReference type="InterPro" id="IPR022742">
    <property type="entry name" value="Hydrolase_4"/>
</dbReference>